<feature type="binding site" evidence="4">
    <location>
        <position position="296"/>
    </location>
    <ligand>
        <name>FAD</name>
        <dbReference type="ChEBI" id="CHEBI:57692"/>
    </ligand>
</feature>
<feature type="binding site" evidence="4">
    <location>
        <begin position="170"/>
        <end position="177"/>
    </location>
    <ligand>
        <name>NAD(+)</name>
        <dbReference type="ChEBI" id="CHEBI:57540"/>
    </ligand>
</feature>
<keyword evidence="3 4" id="KW-0274">FAD</keyword>
<proteinExistence type="inferred from homology"/>
<evidence type="ECO:0000256" key="2">
    <source>
        <dbReference type="ARBA" id="ARBA00022630"/>
    </source>
</evidence>
<dbReference type="GO" id="GO:0000166">
    <property type="term" value="F:nucleotide binding"/>
    <property type="evidence" value="ECO:0007669"/>
    <property type="project" value="UniProtKB-KW"/>
</dbReference>
<evidence type="ECO:0000259" key="6">
    <source>
        <dbReference type="Pfam" id="PF02852"/>
    </source>
</evidence>
<comment type="caution">
    <text evidence="8">The sequence shown here is derived from an EMBL/GenBank/DDBJ whole genome shotgun (WGS) entry which is preliminary data.</text>
</comment>
<dbReference type="PANTHER" id="PTHR43014">
    <property type="entry name" value="MERCURIC REDUCTASE"/>
    <property type="match status" value="1"/>
</dbReference>
<dbReference type="PRINTS" id="PR00411">
    <property type="entry name" value="PNDRDTASEI"/>
</dbReference>
<keyword evidence="2" id="KW-0285">Flavoprotein</keyword>
<evidence type="ECO:0000256" key="5">
    <source>
        <dbReference type="PIRSR" id="PIRSR000350-4"/>
    </source>
</evidence>
<dbReference type="PANTHER" id="PTHR43014:SF5">
    <property type="entry name" value="GLUTATHIONE REDUCTASE (NADPH)"/>
    <property type="match status" value="1"/>
</dbReference>
<gene>
    <name evidence="8" type="ORF">FD27_GL000303</name>
</gene>
<dbReference type="AlphaFoldDB" id="A0A0R1P619"/>
<dbReference type="GO" id="GO:0016491">
    <property type="term" value="F:oxidoreductase activity"/>
    <property type="evidence" value="ECO:0007669"/>
    <property type="project" value="InterPro"/>
</dbReference>
<dbReference type="Proteomes" id="UP000051445">
    <property type="component" value="Unassembled WGS sequence"/>
</dbReference>
<reference evidence="8 9" key="1">
    <citation type="journal article" date="2015" name="Genome Announc.">
        <title>Expanding the biotechnology potential of lactobacilli through comparative genomics of 213 strains and associated genera.</title>
        <authorList>
            <person name="Sun Z."/>
            <person name="Harris H.M."/>
            <person name="McCann A."/>
            <person name="Guo C."/>
            <person name="Argimon S."/>
            <person name="Zhang W."/>
            <person name="Yang X."/>
            <person name="Jeffery I.B."/>
            <person name="Cooney J.C."/>
            <person name="Kagawa T.F."/>
            <person name="Liu W."/>
            <person name="Song Y."/>
            <person name="Salvetti E."/>
            <person name="Wrobel A."/>
            <person name="Rasinkangas P."/>
            <person name="Parkhill J."/>
            <person name="Rea M.C."/>
            <person name="O'Sullivan O."/>
            <person name="Ritari J."/>
            <person name="Douillard F.P."/>
            <person name="Paul Ross R."/>
            <person name="Yang R."/>
            <person name="Briner A.E."/>
            <person name="Felis G.E."/>
            <person name="de Vos W.M."/>
            <person name="Barrangou R."/>
            <person name="Klaenhammer T.R."/>
            <person name="Caufield P.W."/>
            <person name="Cui Y."/>
            <person name="Zhang H."/>
            <person name="O'Toole P.W."/>
        </authorList>
    </citation>
    <scope>NUCLEOTIDE SEQUENCE [LARGE SCALE GENOMIC DNA]</scope>
    <source>
        <strain evidence="8 9">DSM 13145</strain>
    </source>
</reference>
<evidence type="ECO:0000256" key="4">
    <source>
        <dbReference type="PIRSR" id="PIRSR000350-3"/>
    </source>
</evidence>
<feature type="domain" description="FAD/NAD(P)-binding" evidence="7">
    <location>
        <begin position="4"/>
        <end position="313"/>
    </location>
</feature>
<organism evidence="8 9">
    <name type="scientific">Limosilactobacillus frumenti DSM 13145</name>
    <dbReference type="NCBI Taxonomy" id="1423746"/>
    <lineage>
        <taxon>Bacteria</taxon>
        <taxon>Bacillati</taxon>
        <taxon>Bacillota</taxon>
        <taxon>Bacilli</taxon>
        <taxon>Lactobacillales</taxon>
        <taxon>Lactobacillaceae</taxon>
        <taxon>Limosilactobacillus</taxon>
    </lineage>
</organism>
<dbReference type="PRINTS" id="PR00368">
    <property type="entry name" value="FADPNR"/>
</dbReference>
<dbReference type="Pfam" id="PF02852">
    <property type="entry name" value="Pyr_redox_dim"/>
    <property type="match status" value="1"/>
</dbReference>
<keyword evidence="9" id="KW-1185">Reference proteome</keyword>
<comment type="cofactor">
    <cofactor evidence="4">
        <name>FAD</name>
        <dbReference type="ChEBI" id="CHEBI:57692"/>
    </cofactor>
    <text evidence="4">Binds 1 FAD per subunit.</text>
</comment>
<dbReference type="PIRSF" id="PIRSF000350">
    <property type="entry name" value="Mercury_reductase_MerA"/>
    <property type="match status" value="1"/>
</dbReference>
<keyword evidence="4" id="KW-0547">Nucleotide-binding</keyword>
<evidence type="ECO:0000259" key="7">
    <source>
        <dbReference type="Pfam" id="PF07992"/>
    </source>
</evidence>
<feature type="domain" description="Pyridine nucleotide-disulphide oxidoreductase dimerisation" evidence="6">
    <location>
        <begin position="335"/>
        <end position="436"/>
    </location>
</feature>
<dbReference type="Gene3D" id="3.50.50.60">
    <property type="entry name" value="FAD/NAD(P)-binding domain"/>
    <property type="match status" value="2"/>
</dbReference>
<dbReference type="SUPFAM" id="SSF55424">
    <property type="entry name" value="FAD/NAD-linked reductases, dimerisation (C-terminal) domain"/>
    <property type="match status" value="1"/>
</dbReference>
<accession>A0A0R1P619</accession>
<dbReference type="Pfam" id="PF07992">
    <property type="entry name" value="Pyr_redox_2"/>
    <property type="match status" value="1"/>
</dbReference>
<dbReference type="InterPro" id="IPR016156">
    <property type="entry name" value="FAD/NAD-linked_Rdtase_dimer_sf"/>
</dbReference>
<dbReference type="RefSeq" id="WP_057749111.1">
    <property type="nucleotide sequence ID" value="NZ_AZER01000013.1"/>
</dbReference>
<protein>
    <submittedName>
        <fullName evidence="8">Glutathione-disulfide reductase</fullName>
    </submittedName>
</protein>
<dbReference type="InterPro" id="IPR001100">
    <property type="entry name" value="Pyr_nuc-diS_OxRdtase"/>
</dbReference>
<evidence type="ECO:0000256" key="1">
    <source>
        <dbReference type="ARBA" id="ARBA00007532"/>
    </source>
</evidence>
<dbReference type="PATRIC" id="fig|1423746.3.peg.310"/>
<dbReference type="SUPFAM" id="SSF51905">
    <property type="entry name" value="FAD/NAD(P)-binding domain"/>
    <property type="match status" value="1"/>
</dbReference>
<evidence type="ECO:0000313" key="9">
    <source>
        <dbReference type="Proteomes" id="UP000051445"/>
    </source>
</evidence>
<name>A0A0R1P619_9LACO</name>
<dbReference type="STRING" id="1423746.FD27_GL000303"/>
<evidence type="ECO:0000313" key="8">
    <source>
        <dbReference type="EMBL" id="KRL28029.1"/>
    </source>
</evidence>
<comment type="similarity">
    <text evidence="1">Belongs to the class-I pyridine nucleotide-disulfide oxidoreductase family.</text>
</comment>
<evidence type="ECO:0000256" key="3">
    <source>
        <dbReference type="ARBA" id="ARBA00022827"/>
    </source>
</evidence>
<dbReference type="Gene3D" id="3.30.390.30">
    <property type="match status" value="1"/>
</dbReference>
<dbReference type="InterPro" id="IPR036188">
    <property type="entry name" value="FAD/NAD-bd_sf"/>
</dbReference>
<feature type="binding site" evidence="4">
    <location>
        <position position="256"/>
    </location>
    <ligand>
        <name>NAD(+)</name>
        <dbReference type="ChEBI" id="CHEBI:57540"/>
    </ligand>
</feature>
<dbReference type="EMBL" id="AZER01000013">
    <property type="protein sequence ID" value="KRL28029.1"/>
    <property type="molecule type" value="Genomic_DNA"/>
</dbReference>
<sequence length="441" mass="47873">MKKYDYILIGSGPAAYKMSNLLAGTTRKVLVIDGGEFGGTCPNYGCEPKIFLEGATRAVLQSQQLLGRGIKQAAQIDWHDLMTTKLNRFNPWPAETKAIIAKSHDVEDGYAHFVDEKTVVVNGHEYRSDHIIIATGQHPNHLDIPGDQWTHTSTDVLSLPHLPQHVTFIGAGYVAMELATVLGAAGAAVTLIDHSDRPLKAFPAKKAAVVKKAMEERGIEFLFNTGVQAVQQQDEGFIVQTDHGEVPTDYVVDASGRRPNIEQLALDKAGVQFDRGGVIVNDHLQTSNPHVYAIGDVVSRPQAKLTPVAEFEGQYLFDYLEGHSAAAIEYPTIGTAAFTFPEIAAAGVTEDDVRENSAYQVKSFDLHYASLAAGQNDQSGRLTLVFKDDLLVGASEVGDYAADDINNFLPVIGLRITGEQYRQAVITIYPALADKIASSLN</sequence>
<keyword evidence="4" id="KW-0520">NAD</keyword>
<dbReference type="InterPro" id="IPR023753">
    <property type="entry name" value="FAD/NAD-binding_dom"/>
</dbReference>
<dbReference type="InterPro" id="IPR004099">
    <property type="entry name" value="Pyr_nucl-diS_OxRdtase_dimer"/>
</dbReference>
<dbReference type="OrthoDB" id="9800167at2"/>
<feature type="disulfide bond" description="Redox-active" evidence="5">
    <location>
        <begin position="41"/>
        <end position="46"/>
    </location>
</feature>